<dbReference type="Proteomes" id="UP000221024">
    <property type="component" value="Unassembled WGS sequence"/>
</dbReference>
<dbReference type="PROSITE" id="PS51257">
    <property type="entry name" value="PROKAR_LIPOPROTEIN"/>
    <property type="match status" value="1"/>
</dbReference>
<dbReference type="OrthoDB" id="9779128at2"/>
<dbReference type="PANTHER" id="PTHR34183">
    <property type="entry name" value="ENDOLYTIC PEPTIDOGLYCAN TRANSGLYCOSYLASE RLPA"/>
    <property type="match status" value="1"/>
</dbReference>
<feature type="domain" description="RlpA-like protein double-psi beta-barrel" evidence="6">
    <location>
        <begin position="32"/>
        <end position="122"/>
    </location>
</feature>
<dbReference type="EC" id="4.2.2.-" evidence="3"/>
<keyword evidence="3" id="KW-0564">Palmitate</keyword>
<evidence type="ECO:0000256" key="4">
    <source>
        <dbReference type="RuleBase" id="RU003495"/>
    </source>
</evidence>
<dbReference type="Gene3D" id="2.40.40.10">
    <property type="entry name" value="RlpA-like domain"/>
    <property type="match status" value="1"/>
</dbReference>
<evidence type="ECO:0000256" key="3">
    <source>
        <dbReference type="HAMAP-Rule" id="MF_02071"/>
    </source>
</evidence>
<comment type="subcellular location">
    <subcellularLocation>
        <location evidence="3">Cell membrane</location>
        <topology evidence="3">Lipid-anchor</topology>
    </subcellularLocation>
</comment>
<keyword evidence="3" id="KW-1003">Cell membrane</keyword>
<dbReference type="GO" id="GO:0008932">
    <property type="term" value="F:lytic endotransglycosylase activity"/>
    <property type="evidence" value="ECO:0007669"/>
    <property type="project" value="UniProtKB-UniRule"/>
</dbReference>
<sequence length="146" mass="15365">MRFLLAVLVLGLGGVLLGCTSTGSIAYESGATATGVASYYGDKFDGRTTANGETFDNNAYTAAHRTLPFGTRVRVTRTDTGAQVTVRINDRGPFVDGRIIDLSQRAARDINMIADGLAEVRIEVLGEGNTSSSPSTPADDSDATSW</sequence>
<keyword evidence="1 3" id="KW-0456">Lyase</keyword>
<evidence type="ECO:0000313" key="7">
    <source>
        <dbReference type="EMBL" id="PEN04945.1"/>
    </source>
</evidence>
<comment type="function">
    <text evidence="3">Lytic transglycosylase with a strong preference for naked glycan strands that lack stem peptides.</text>
</comment>
<feature type="region of interest" description="Disordered" evidence="5">
    <location>
        <begin position="127"/>
        <end position="146"/>
    </location>
</feature>
<comment type="similarity">
    <text evidence="3 4">Belongs to the RlpA family.</text>
</comment>
<dbReference type="InterPro" id="IPR036908">
    <property type="entry name" value="RlpA-like_sf"/>
</dbReference>
<accession>A0A2H3NX82</accession>
<keyword evidence="2 3" id="KW-0961">Cell wall biogenesis/degradation</keyword>
<evidence type="ECO:0000256" key="2">
    <source>
        <dbReference type="ARBA" id="ARBA00023316"/>
    </source>
</evidence>
<dbReference type="CDD" id="cd22268">
    <property type="entry name" value="DPBB_RlpA-like"/>
    <property type="match status" value="1"/>
</dbReference>
<gene>
    <name evidence="3" type="primary">rlpA</name>
    <name evidence="7" type="ORF">CRI93_14260</name>
</gene>
<dbReference type="EMBL" id="PDEP01000019">
    <property type="protein sequence ID" value="PEN04945.1"/>
    <property type="molecule type" value="Genomic_DNA"/>
</dbReference>
<dbReference type="InterPro" id="IPR012997">
    <property type="entry name" value="RplA"/>
</dbReference>
<dbReference type="SUPFAM" id="SSF50685">
    <property type="entry name" value="Barwin-like endoglucanases"/>
    <property type="match status" value="1"/>
</dbReference>
<dbReference type="NCBIfam" id="TIGR00413">
    <property type="entry name" value="rlpA"/>
    <property type="match status" value="1"/>
</dbReference>
<dbReference type="GO" id="GO:0005886">
    <property type="term" value="C:plasma membrane"/>
    <property type="evidence" value="ECO:0007669"/>
    <property type="project" value="UniProtKB-SubCell"/>
</dbReference>
<keyword evidence="8" id="KW-1185">Reference proteome</keyword>
<dbReference type="PANTHER" id="PTHR34183:SF8">
    <property type="entry name" value="ENDOLYTIC PEPTIDOGLYCAN TRANSGLYCOSYLASE RLPA-RELATED"/>
    <property type="match status" value="1"/>
</dbReference>
<dbReference type="AlphaFoldDB" id="A0A2H3NX82"/>
<evidence type="ECO:0000256" key="1">
    <source>
        <dbReference type="ARBA" id="ARBA00023239"/>
    </source>
</evidence>
<dbReference type="GO" id="GO:0000270">
    <property type="term" value="P:peptidoglycan metabolic process"/>
    <property type="evidence" value="ECO:0007669"/>
    <property type="project" value="UniProtKB-UniRule"/>
</dbReference>
<organism evidence="7 8">
    <name type="scientific">Longimonas halophila</name>
    <dbReference type="NCBI Taxonomy" id="1469170"/>
    <lineage>
        <taxon>Bacteria</taxon>
        <taxon>Pseudomonadati</taxon>
        <taxon>Rhodothermota</taxon>
        <taxon>Rhodothermia</taxon>
        <taxon>Rhodothermales</taxon>
        <taxon>Salisaetaceae</taxon>
        <taxon>Longimonas</taxon>
    </lineage>
</organism>
<evidence type="ECO:0000313" key="8">
    <source>
        <dbReference type="Proteomes" id="UP000221024"/>
    </source>
</evidence>
<dbReference type="InterPro" id="IPR009009">
    <property type="entry name" value="RlpA-like_DPBB"/>
</dbReference>
<evidence type="ECO:0000259" key="6">
    <source>
        <dbReference type="Pfam" id="PF03330"/>
    </source>
</evidence>
<keyword evidence="3" id="KW-0472">Membrane</keyword>
<evidence type="ECO:0000256" key="5">
    <source>
        <dbReference type="SAM" id="MobiDB-lite"/>
    </source>
</evidence>
<dbReference type="Pfam" id="PF03330">
    <property type="entry name" value="DPBB_1"/>
    <property type="match status" value="1"/>
</dbReference>
<name>A0A2H3NX82_9BACT</name>
<dbReference type="GO" id="GO:0071555">
    <property type="term" value="P:cell wall organization"/>
    <property type="evidence" value="ECO:0007669"/>
    <property type="project" value="UniProtKB-KW"/>
</dbReference>
<proteinExistence type="inferred from homology"/>
<reference evidence="7 8" key="1">
    <citation type="submission" date="2017-10" db="EMBL/GenBank/DDBJ databases">
        <title>Draft genome of Longimonas halophila.</title>
        <authorList>
            <person name="Goh K.M."/>
            <person name="Shamsir M.S."/>
            <person name="Lim S.W."/>
        </authorList>
    </citation>
    <scope>NUCLEOTIDE SEQUENCE [LARGE SCALE GENOMIC DNA]</scope>
    <source>
        <strain evidence="7 8">KCTC 42399</strain>
    </source>
</reference>
<protein>
    <recommendedName>
        <fullName evidence="3">Probable endolytic peptidoglycan transglycosylase RlpA</fullName>
        <ecNumber evidence="3">4.2.2.-</ecNumber>
    </recommendedName>
</protein>
<dbReference type="RefSeq" id="WP_098063320.1">
    <property type="nucleotide sequence ID" value="NZ_PDEP01000019.1"/>
</dbReference>
<comment type="caution">
    <text evidence="7">The sequence shown here is derived from an EMBL/GenBank/DDBJ whole genome shotgun (WGS) entry which is preliminary data.</text>
</comment>
<dbReference type="HAMAP" id="MF_02071">
    <property type="entry name" value="RlpA"/>
    <property type="match status" value="1"/>
</dbReference>
<dbReference type="InterPro" id="IPR034718">
    <property type="entry name" value="RlpA"/>
</dbReference>
<keyword evidence="3 7" id="KW-0449">Lipoprotein</keyword>